<organism evidence="2 3">
    <name type="scientific">Tepidibacter hydrothermalis</name>
    <dbReference type="NCBI Taxonomy" id="3036126"/>
    <lineage>
        <taxon>Bacteria</taxon>
        <taxon>Bacillati</taxon>
        <taxon>Bacillota</taxon>
        <taxon>Clostridia</taxon>
        <taxon>Peptostreptococcales</taxon>
        <taxon>Peptostreptococcaceae</taxon>
        <taxon>Tepidibacter</taxon>
    </lineage>
</organism>
<reference evidence="2 3" key="1">
    <citation type="submission" date="2023-03" db="EMBL/GenBank/DDBJ databases">
        <title>Complete genome sequence of Tepidibacter sp. SWIR-1, isolated from a deep-sea hydrothermal vent.</title>
        <authorList>
            <person name="Li X."/>
        </authorList>
    </citation>
    <scope>NUCLEOTIDE SEQUENCE [LARGE SCALE GENOMIC DNA]</scope>
    <source>
        <strain evidence="2 3">SWIR-1</strain>
    </source>
</reference>
<feature type="transmembrane region" description="Helical" evidence="1">
    <location>
        <begin position="88"/>
        <end position="105"/>
    </location>
</feature>
<accession>A0ABY8ECY4</accession>
<gene>
    <name evidence="2" type="ORF">P4S50_01575</name>
</gene>
<protein>
    <recommendedName>
        <fullName evidence="4">DUF3784 domain-containing protein</fullName>
    </recommendedName>
</protein>
<proteinExistence type="predicted"/>
<dbReference type="Proteomes" id="UP001222800">
    <property type="component" value="Chromosome"/>
</dbReference>
<dbReference type="RefSeq" id="WP_277732760.1">
    <property type="nucleotide sequence ID" value="NZ_CP120733.1"/>
</dbReference>
<evidence type="ECO:0000256" key="1">
    <source>
        <dbReference type="SAM" id="Phobius"/>
    </source>
</evidence>
<feature type="transmembrane region" description="Helical" evidence="1">
    <location>
        <begin position="61"/>
        <end position="81"/>
    </location>
</feature>
<evidence type="ECO:0000313" key="2">
    <source>
        <dbReference type="EMBL" id="WFD10794.1"/>
    </source>
</evidence>
<keyword evidence="1" id="KW-1133">Transmembrane helix</keyword>
<keyword evidence="1" id="KW-0472">Membrane</keyword>
<evidence type="ECO:0008006" key="4">
    <source>
        <dbReference type="Google" id="ProtNLM"/>
    </source>
</evidence>
<evidence type="ECO:0000313" key="3">
    <source>
        <dbReference type="Proteomes" id="UP001222800"/>
    </source>
</evidence>
<keyword evidence="3" id="KW-1185">Reference proteome</keyword>
<dbReference type="EMBL" id="CP120733">
    <property type="protein sequence ID" value="WFD10794.1"/>
    <property type="molecule type" value="Genomic_DNA"/>
</dbReference>
<sequence>MMSGFIFALVGVISIAYAFSVKKSERRQKKLLEFLKKNDNGEIVFGSKKFKSEEGYFTYQFYSYLNSGIFALIYGFAVNSFNLYSKGIWVFLSFLILIYINQLIYKKHKDM</sequence>
<keyword evidence="1" id="KW-0812">Transmembrane</keyword>
<name>A0ABY8ECY4_9FIRM</name>